<gene>
    <name evidence="2" type="ORF">FC98_GL002359</name>
</gene>
<accession>A0A0R1NXX4</accession>
<evidence type="ECO:0008006" key="4">
    <source>
        <dbReference type="Google" id="ProtNLM"/>
    </source>
</evidence>
<dbReference type="PATRIC" id="fig|1423766.4.peg.2450"/>
<name>A0A0R1NXX4_9LACO</name>
<evidence type="ECO:0000256" key="1">
    <source>
        <dbReference type="SAM" id="Phobius"/>
    </source>
</evidence>
<sequence>MMFAGTFWVLAVWFIVNVIWMWFALDNQTLQKTFAWINVVAVIVGFWVYFASSSVGGISTWFNVLNYVNIVLACVQFYYGYRKLGHPSAQH</sequence>
<keyword evidence="1" id="KW-1133">Transmembrane helix</keyword>
<evidence type="ECO:0000313" key="3">
    <source>
        <dbReference type="Proteomes" id="UP000051439"/>
    </source>
</evidence>
<evidence type="ECO:0000313" key="2">
    <source>
        <dbReference type="EMBL" id="KRL22474.1"/>
    </source>
</evidence>
<reference evidence="2 3" key="1">
    <citation type="journal article" date="2015" name="Genome Announc.">
        <title>Expanding the biotechnology potential of lactobacilli through comparative genomics of 213 strains and associated genera.</title>
        <authorList>
            <person name="Sun Z."/>
            <person name="Harris H.M."/>
            <person name="McCann A."/>
            <person name="Guo C."/>
            <person name="Argimon S."/>
            <person name="Zhang W."/>
            <person name="Yang X."/>
            <person name="Jeffery I.B."/>
            <person name="Cooney J.C."/>
            <person name="Kagawa T.F."/>
            <person name="Liu W."/>
            <person name="Song Y."/>
            <person name="Salvetti E."/>
            <person name="Wrobel A."/>
            <person name="Rasinkangas P."/>
            <person name="Parkhill J."/>
            <person name="Rea M.C."/>
            <person name="O'Sullivan O."/>
            <person name="Ritari J."/>
            <person name="Douillard F.P."/>
            <person name="Paul Ross R."/>
            <person name="Yang R."/>
            <person name="Briner A.E."/>
            <person name="Felis G.E."/>
            <person name="de Vos W.M."/>
            <person name="Barrangou R."/>
            <person name="Klaenhammer T.R."/>
            <person name="Caufield P.W."/>
            <person name="Cui Y."/>
            <person name="Zhang H."/>
            <person name="O'Toole P.W."/>
        </authorList>
    </citation>
    <scope>NUCLEOTIDE SEQUENCE [LARGE SCALE GENOMIC DNA]</scope>
    <source>
        <strain evidence="2 3">DSM 19906</strain>
    </source>
</reference>
<keyword evidence="1" id="KW-0812">Transmembrane</keyword>
<organism evidence="2 3">
    <name type="scientific">Lentilactobacillus kisonensis DSM 19906 = JCM 15041</name>
    <dbReference type="NCBI Taxonomy" id="1423766"/>
    <lineage>
        <taxon>Bacteria</taxon>
        <taxon>Bacillati</taxon>
        <taxon>Bacillota</taxon>
        <taxon>Bacilli</taxon>
        <taxon>Lactobacillales</taxon>
        <taxon>Lactobacillaceae</taxon>
        <taxon>Lentilactobacillus</taxon>
    </lineage>
</organism>
<dbReference type="Proteomes" id="UP000051439">
    <property type="component" value="Unassembled WGS sequence"/>
</dbReference>
<proteinExistence type="predicted"/>
<keyword evidence="1" id="KW-0472">Membrane</keyword>
<feature type="transmembrane region" description="Helical" evidence="1">
    <location>
        <begin position="34"/>
        <end position="52"/>
    </location>
</feature>
<comment type="caution">
    <text evidence="2">The sequence shown here is derived from an EMBL/GenBank/DDBJ whole genome shotgun (WGS) entry which is preliminary data.</text>
</comment>
<protein>
    <recommendedName>
        <fullName evidence="4">Nicotinamide mononucleotide transporter PnuC</fullName>
    </recommendedName>
</protein>
<feature type="transmembrane region" description="Helical" evidence="1">
    <location>
        <begin position="6"/>
        <end position="25"/>
    </location>
</feature>
<dbReference type="EMBL" id="AZEB01000006">
    <property type="protein sequence ID" value="KRL22474.1"/>
    <property type="molecule type" value="Genomic_DNA"/>
</dbReference>
<feature type="transmembrane region" description="Helical" evidence="1">
    <location>
        <begin position="64"/>
        <end position="81"/>
    </location>
</feature>
<dbReference type="AlphaFoldDB" id="A0A0R1NXX4"/>
<keyword evidence="3" id="KW-1185">Reference proteome</keyword>